<reference evidence="2 3" key="1">
    <citation type="submission" date="2024-08" db="EMBL/GenBank/DDBJ databases">
        <authorList>
            <person name="Ishaq N."/>
        </authorList>
    </citation>
    <scope>NUCLEOTIDE SEQUENCE [LARGE SCALE GENOMIC DNA]</scope>
    <source>
        <strain evidence="2 3">JCM 30400</strain>
    </source>
</reference>
<organism evidence="2 3">
    <name type="scientific">Microbulbifer echini</name>
    <dbReference type="NCBI Taxonomy" id="1529067"/>
    <lineage>
        <taxon>Bacteria</taxon>
        <taxon>Pseudomonadati</taxon>
        <taxon>Pseudomonadota</taxon>
        <taxon>Gammaproteobacteria</taxon>
        <taxon>Cellvibrionales</taxon>
        <taxon>Microbulbiferaceae</taxon>
        <taxon>Microbulbifer</taxon>
    </lineage>
</organism>
<evidence type="ECO:0008006" key="4">
    <source>
        <dbReference type="Google" id="ProtNLM"/>
    </source>
</evidence>
<feature type="chain" id="PRO_5045454568" description="Lipoprotein" evidence="1">
    <location>
        <begin position="22"/>
        <end position="125"/>
    </location>
</feature>
<sequence>MKVLSRASLLFVAFIASGCGAQQPSVGLLQPALLAEAGPQSRNEIQRIVSEAMGGMEITLSPNVFLESSQLVFDKTPRQMGLIGRDMGRPIKFELFLQGERCWLVRLPDGPRWALEAKCVPAGQD</sequence>
<protein>
    <recommendedName>
        <fullName evidence="4">Lipoprotein</fullName>
    </recommendedName>
</protein>
<keyword evidence="3" id="KW-1185">Reference proteome</keyword>
<name>A0ABV4NIF8_9GAMM</name>
<accession>A0ABV4NIF8</accession>
<comment type="caution">
    <text evidence="2">The sequence shown here is derived from an EMBL/GenBank/DDBJ whole genome shotgun (WGS) entry which is preliminary data.</text>
</comment>
<feature type="signal peptide" evidence="1">
    <location>
        <begin position="1"/>
        <end position="21"/>
    </location>
</feature>
<dbReference type="Proteomes" id="UP001569414">
    <property type="component" value="Unassembled WGS sequence"/>
</dbReference>
<evidence type="ECO:0000256" key="1">
    <source>
        <dbReference type="SAM" id="SignalP"/>
    </source>
</evidence>
<dbReference type="PROSITE" id="PS51257">
    <property type="entry name" value="PROKAR_LIPOPROTEIN"/>
    <property type="match status" value="1"/>
</dbReference>
<evidence type="ECO:0000313" key="2">
    <source>
        <dbReference type="EMBL" id="MFA0789040.1"/>
    </source>
</evidence>
<dbReference type="EMBL" id="JBGMEL010000001">
    <property type="protein sequence ID" value="MFA0789040.1"/>
    <property type="molecule type" value="Genomic_DNA"/>
</dbReference>
<proteinExistence type="predicted"/>
<gene>
    <name evidence="2" type="ORF">ACCI51_00685</name>
</gene>
<keyword evidence="1" id="KW-0732">Signal</keyword>
<dbReference type="RefSeq" id="WP_299579344.1">
    <property type="nucleotide sequence ID" value="NZ_JBGMEL010000001.1"/>
</dbReference>
<evidence type="ECO:0000313" key="3">
    <source>
        <dbReference type="Proteomes" id="UP001569414"/>
    </source>
</evidence>